<reference evidence="6" key="1">
    <citation type="journal article" date="2014" name="Int. J. Syst. Evol. Microbiol.">
        <title>Complete genome sequence of Corynebacterium casei LMG S-19264T (=DSM 44701T), isolated from a smear-ripened cheese.</title>
        <authorList>
            <consortium name="US DOE Joint Genome Institute (JGI-PGF)"/>
            <person name="Walter F."/>
            <person name="Albersmeier A."/>
            <person name="Kalinowski J."/>
            <person name="Ruckert C."/>
        </authorList>
    </citation>
    <scope>NUCLEOTIDE SEQUENCE</scope>
    <source>
        <strain evidence="6">CGMCC 1.15760</strain>
    </source>
</reference>
<evidence type="ECO:0000313" key="7">
    <source>
        <dbReference type="Proteomes" id="UP000616608"/>
    </source>
</evidence>
<dbReference type="Proteomes" id="UP000616608">
    <property type="component" value="Unassembled WGS sequence"/>
</dbReference>
<dbReference type="Gene3D" id="3.40.50.300">
    <property type="entry name" value="P-loop containing nucleotide triphosphate hydrolases"/>
    <property type="match status" value="2"/>
</dbReference>
<protein>
    <recommendedName>
        <fullName evidence="3">Nuclease SbcCD subunit C</fullName>
    </recommendedName>
</protein>
<keyword evidence="4" id="KW-0175">Coiled coil</keyword>
<feature type="coiled-coil region" evidence="4">
    <location>
        <begin position="188"/>
        <end position="316"/>
    </location>
</feature>
<dbReference type="AlphaFoldDB" id="A0A917GAA8"/>
<dbReference type="RefSeq" id="WP_188615732.1">
    <property type="nucleotide sequence ID" value="NZ_BMJT01000012.1"/>
</dbReference>
<proteinExistence type="inferred from homology"/>
<dbReference type="PANTHER" id="PTHR32114:SF2">
    <property type="entry name" value="ABC TRANSPORTER ABCH.3"/>
    <property type="match status" value="1"/>
</dbReference>
<dbReference type="Pfam" id="PF13558">
    <property type="entry name" value="SbcC_Walker_B"/>
    <property type="match status" value="1"/>
</dbReference>
<dbReference type="GO" id="GO:0016887">
    <property type="term" value="F:ATP hydrolysis activity"/>
    <property type="evidence" value="ECO:0007669"/>
    <property type="project" value="InterPro"/>
</dbReference>
<reference evidence="6" key="2">
    <citation type="submission" date="2020-09" db="EMBL/GenBank/DDBJ databases">
        <authorList>
            <person name="Sun Q."/>
            <person name="Zhou Y."/>
        </authorList>
    </citation>
    <scope>NUCLEOTIDE SEQUENCE</scope>
    <source>
        <strain evidence="6">CGMCC 1.15760</strain>
    </source>
</reference>
<dbReference type="PANTHER" id="PTHR32114">
    <property type="entry name" value="ABC TRANSPORTER ABCH.3"/>
    <property type="match status" value="1"/>
</dbReference>
<feature type="coiled-coil region" evidence="4">
    <location>
        <begin position="343"/>
        <end position="475"/>
    </location>
</feature>
<evidence type="ECO:0000313" key="6">
    <source>
        <dbReference type="EMBL" id="GGG32052.1"/>
    </source>
</evidence>
<comment type="similarity">
    <text evidence="1">Belongs to the SMC family. SbcC subfamily.</text>
</comment>
<evidence type="ECO:0000259" key="5">
    <source>
        <dbReference type="Pfam" id="PF13476"/>
    </source>
</evidence>
<feature type="domain" description="Rad50/SbcC-type AAA" evidence="5">
    <location>
        <begin position="6"/>
        <end position="219"/>
    </location>
</feature>
<comment type="subunit">
    <text evidence="2">Heterodimer of SbcC and SbcD.</text>
</comment>
<dbReference type="SUPFAM" id="SSF52540">
    <property type="entry name" value="P-loop containing nucleoside triphosphate hydrolases"/>
    <property type="match status" value="1"/>
</dbReference>
<name>A0A917GAA8_9BACI</name>
<evidence type="ECO:0000256" key="1">
    <source>
        <dbReference type="ARBA" id="ARBA00006930"/>
    </source>
</evidence>
<dbReference type="InterPro" id="IPR038729">
    <property type="entry name" value="Rad50/SbcC_AAA"/>
</dbReference>
<comment type="caution">
    <text evidence="6">The sequence shown here is derived from an EMBL/GenBank/DDBJ whole genome shotgun (WGS) entry which is preliminary data.</text>
</comment>
<dbReference type="InterPro" id="IPR027417">
    <property type="entry name" value="P-loop_NTPase"/>
</dbReference>
<keyword evidence="7" id="KW-1185">Reference proteome</keyword>
<dbReference type="Pfam" id="PF13476">
    <property type="entry name" value="AAA_23"/>
    <property type="match status" value="1"/>
</dbReference>
<evidence type="ECO:0000256" key="3">
    <source>
        <dbReference type="ARBA" id="ARBA00013368"/>
    </source>
</evidence>
<feature type="coiled-coil region" evidence="4">
    <location>
        <begin position="622"/>
        <end position="736"/>
    </location>
</feature>
<evidence type="ECO:0000256" key="4">
    <source>
        <dbReference type="SAM" id="Coils"/>
    </source>
</evidence>
<gene>
    <name evidence="6" type="primary">sbcC</name>
    <name evidence="6" type="ORF">GCM10007425_28380</name>
</gene>
<feature type="coiled-coil region" evidence="4">
    <location>
        <begin position="539"/>
        <end position="580"/>
    </location>
</feature>
<evidence type="ECO:0000256" key="2">
    <source>
        <dbReference type="ARBA" id="ARBA00011322"/>
    </source>
</evidence>
<accession>A0A917GAA8</accession>
<organism evidence="6 7">
    <name type="scientific">Lysinibacillus alkalisoli</name>
    <dbReference type="NCBI Taxonomy" id="1911548"/>
    <lineage>
        <taxon>Bacteria</taxon>
        <taxon>Bacillati</taxon>
        <taxon>Bacillota</taxon>
        <taxon>Bacilli</taxon>
        <taxon>Bacillales</taxon>
        <taxon>Bacillaceae</taxon>
        <taxon>Lysinibacillus</taxon>
    </lineage>
</organism>
<dbReference type="GO" id="GO:0006302">
    <property type="term" value="P:double-strand break repair"/>
    <property type="evidence" value="ECO:0007669"/>
    <property type="project" value="InterPro"/>
</dbReference>
<dbReference type="EMBL" id="BMJT01000012">
    <property type="protein sequence ID" value="GGG32052.1"/>
    <property type="molecule type" value="Genomic_DNA"/>
</dbReference>
<sequence length="1013" mass="116830">MKPITLKMTAFGPYKTCEEIHFDTLHQYGLFAITGKTGAGKTTIFDAICFALYGSASGEDRNDQTMLRSDFADDTIPTRVELVFELRGKQYRIVRQPGHIKAGQKTVTGKEFLFVEMTADGEVPLTKRAIVSEIDAKIIELIGLSKAQFSQIVMLPQGEFRKLLTSDSKNKEAILQQLFTTERFDLVAQHVKERCQQLNKEREGFEVQLQQQVKTLKKNLPHSEAIQQLEALNIFRIERALQQEVQFLQALQQQAEQQYEDAVAEEQKINEQLQQQRQQNAELQAQQQRKEKYEQYEQQLTQIATLKQQLKMAQQAQQIKPFVTHKTRAEEAHKMAQQHVQMAMQKQAEQQQYQKELQTQEQKINTRKAAYEQIEKRLLQYQQWLPIMEKITAQQQLLQTQQQQLQAMIVQRDEAKKQYEHYTEALQQAQQQLAQLEEQEDHTNYELSLRDLEQQQKLINQQQQCRQQLKEVTEQIAQVTIVKQQMTAHVAQVKQRFLHYEAAQIANHLHDGDECPVCGHTVNIALMPLAQDVVSITEYEEAQAQYEAIHHKLTTLQVKQDQLNEQLAEYQQSIEVAEDIESDIAYVTQQLAQQETHKGLKKQQQQKITQCQTAWQAQQANYQNLMIKAQQLEGEKQTIEGQLTVYQQQVPSHVTLTSIQTELQQGEAQLQQWHQEVKAFNEQKERVEQASIRAEENVKHQQQVQDMTATQYDVAKQELQQMLQKHNLSITAYEQALTSEEDIKAWQTTITTFDEARSFLAKQIAEADQQLQGVTYAPIEPIEMALQNQQQVKSSCYEQLHHVKQAVNLCEQSLLDLQAVHKEMAHIETKYQAAKHLDDMLRGQGDNTKKLSFERYVQMYYFDQIIEAANLRLQHLANQQYRLLRSDKLARHNAQSGLTIDVYDVYTDQIRDVKTLSGGEKFNASLSLALGMADVIQQFKGNIQIDMMFIDEGFGSLDDASLTKAIDTLIELQQSGRTIGVISHVEELKNAMPAILQVQKNAEGSSTTQIIIK</sequence>